<proteinExistence type="predicted"/>
<sequence>MNNLYYVFGDLLNLASKQFKTPNGTTIGLRSAVEFLNIPIQCDFHNAFNDAFYTTEIFKKLYSPDIDPITYNKECYFKRIVAPKKKVDTEGLLNQFEKMYNREMTDDEKSIIKLSYIMGKTNQFLI</sequence>
<dbReference type="Proteomes" id="UP000198597">
    <property type="component" value="Unassembled WGS sequence"/>
</dbReference>
<dbReference type="SUPFAM" id="SSF53098">
    <property type="entry name" value="Ribonuclease H-like"/>
    <property type="match status" value="1"/>
</dbReference>
<dbReference type="OrthoDB" id="159416at2"/>
<dbReference type="InterPro" id="IPR036397">
    <property type="entry name" value="RNaseH_sf"/>
</dbReference>
<dbReference type="RefSeq" id="WP_089973563.1">
    <property type="nucleotide sequence ID" value="NZ_FNJM01000024.1"/>
</dbReference>
<dbReference type="EMBL" id="FNJM01000024">
    <property type="protein sequence ID" value="SDP84055.1"/>
    <property type="molecule type" value="Genomic_DNA"/>
</dbReference>
<protein>
    <recommendedName>
        <fullName evidence="3">Exonuclease</fullName>
    </recommendedName>
</protein>
<evidence type="ECO:0000313" key="2">
    <source>
        <dbReference type="Proteomes" id="UP000198597"/>
    </source>
</evidence>
<dbReference type="GO" id="GO:0003676">
    <property type="term" value="F:nucleic acid binding"/>
    <property type="evidence" value="ECO:0007669"/>
    <property type="project" value="InterPro"/>
</dbReference>
<reference evidence="1 2" key="1">
    <citation type="submission" date="2016-10" db="EMBL/GenBank/DDBJ databases">
        <authorList>
            <person name="de Groot N.N."/>
        </authorList>
    </citation>
    <scope>NUCLEOTIDE SEQUENCE [LARGE SCALE GENOMIC DNA]</scope>
    <source>
        <strain evidence="1 2">DSM 12272</strain>
    </source>
</reference>
<organism evidence="1 2">
    <name type="scientific">Clostridium gasigenes</name>
    <dbReference type="NCBI Taxonomy" id="94869"/>
    <lineage>
        <taxon>Bacteria</taxon>
        <taxon>Bacillati</taxon>
        <taxon>Bacillota</taxon>
        <taxon>Clostridia</taxon>
        <taxon>Eubacteriales</taxon>
        <taxon>Clostridiaceae</taxon>
        <taxon>Clostridium</taxon>
    </lineage>
</organism>
<dbReference type="AlphaFoldDB" id="A0A1H0W0K5"/>
<name>A0A1H0W0K5_9CLOT</name>
<accession>A0A1H0W0K5</accession>
<dbReference type="Gene3D" id="3.30.420.10">
    <property type="entry name" value="Ribonuclease H-like superfamily/Ribonuclease H"/>
    <property type="match status" value="1"/>
</dbReference>
<gene>
    <name evidence="1" type="ORF">SAMN04488529_1248</name>
</gene>
<dbReference type="InterPro" id="IPR012337">
    <property type="entry name" value="RNaseH-like_sf"/>
</dbReference>
<evidence type="ECO:0000313" key="1">
    <source>
        <dbReference type="EMBL" id="SDP84055.1"/>
    </source>
</evidence>
<keyword evidence="2" id="KW-1185">Reference proteome</keyword>
<evidence type="ECO:0008006" key="3">
    <source>
        <dbReference type="Google" id="ProtNLM"/>
    </source>
</evidence>